<feature type="signal peptide" evidence="2">
    <location>
        <begin position="1"/>
        <end position="24"/>
    </location>
</feature>
<dbReference type="RefSeq" id="WP_271166749.1">
    <property type="nucleotide sequence ID" value="NZ_BSFI01000001.1"/>
</dbReference>
<feature type="compositionally biased region" description="Basic and acidic residues" evidence="1">
    <location>
        <begin position="56"/>
        <end position="101"/>
    </location>
</feature>
<sequence length="111" mass="12329">MKNLILSTALAAGLGALALAPASAAMPQAPVAAASATSDVACRTVEKRTMRNGVTRIERTQRCDGGGYDRDRGYERSGYRDDRRRDDRHYVERRDYRDHAPRPGITLQLPR</sequence>
<evidence type="ECO:0000313" key="3">
    <source>
        <dbReference type="EMBL" id="GLK66486.1"/>
    </source>
</evidence>
<reference evidence="3" key="2">
    <citation type="submission" date="2023-01" db="EMBL/GenBank/DDBJ databases">
        <authorList>
            <person name="Sun Q."/>
            <person name="Evtushenko L."/>
        </authorList>
    </citation>
    <scope>NUCLEOTIDE SEQUENCE</scope>
    <source>
        <strain evidence="3">VKM B-2347</strain>
    </source>
</reference>
<proteinExistence type="predicted"/>
<evidence type="ECO:0000313" key="4">
    <source>
        <dbReference type="Proteomes" id="UP001143372"/>
    </source>
</evidence>
<keyword evidence="4" id="KW-1185">Reference proteome</keyword>
<protein>
    <submittedName>
        <fullName evidence="3">Uncharacterized protein</fullName>
    </submittedName>
</protein>
<dbReference type="Proteomes" id="UP001143372">
    <property type="component" value="Unassembled WGS sequence"/>
</dbReference>
<dbReference type="EMBL" id="BSFI01000001">
    <property type="protein sequence ID" value="GLK66486.1"/>
    <property type="molecule type" value="Genomic_DNA"/>
</dbReference>
<name>A0A9W6IYG8_9HYPH</name>
<evidence type="ECO:0000256" key="2">
    <source>
        <dbReference type="SAM" id="SignalP"/>
    </source>
</evidence>
<keyword evidence="2" id="KW-0732">Signal</keyword>
<organism evidence="3 4">
    <name type="scientific">Hansschlegelia plantiphila</name>
    <dbReference type="NCBI Taxonomy" id="374655"/>
    <lineage>
        <taxon>Bacteria</taxon>
        <taxon>Pseudomonadati</taxon>
        <taxon>Pseudomonadota</taxon>
        <taxon>Alphaproteobacteria</taxon>
        <taxon>Hyphomicrobiales</taxon>
        <taxon>Methylopilaceae</taxon>
        <taxon>Hansschlegelia</taxon>
    </lineage>
</organism>
<reference evidence="3" key="1">
    <citation type="journal article" date="2014" name="Int. J. Syst. Evol. Microbiol.">
        <title>Complete genome sequence of Corynebacterium casei LMG S-19264T (=DSM 44701T), isolated from a smear-ripened cheese.</title>
        <authorList>
            <consortium name="US DOE Joint Genome Institute (JGI-PGF)"/>
            <person name="Walter F."/>
            <person name="Albersmeier A."/>
            <person name="Kalinowski J."/>
            <person name="Ruckert C."/>
        </authorList>
    </citation>
    <scope>NUCLEOTIDE SEQUENCE</scope>
    <source>
        <strain evidence="3">VKM B-2347</strain>
    </source>
</reference>
<dbReference type="AlphaFoldDB" id="A0A9W6IYG8"/>
<comment type="caution">
    <text evidence="3">The sequence shown here is derived from an EMBL/GenBank/DDBJ whole genome shotgun (WGS) entry which is preliminary data.</text>
</comment>
<feature type="chain" id="PRO_5040988685" evidence="2">
    <location>
        <begin position="25"/>
        <end position="111"/>
    </location>
</feature>
<accession>A0A9W6IYG8</accession>
<evidence type="ECO:0000256" key="1">
    <source>
        <dbReference type="SAM" id="MobiDB-lite"/>
    </source>
</evidence>
<gene>
    <name evidence="3" type="ORF">GCM10008179_01240</name>
</gene>
<feature type="region of interest" description="Disordered" evidence="1">
    <location>
        <begin position="56"/>
        <end position="111"/>
    </location>
</feature>